<feature type="chain" id="PRO_5029836964" evidence="1">
    <location>
        <begin position="18"/>
        <end position="138"/>
    </location>
</feature>
<proteinExistence type="predicted"/>
<accession>A0A7J6MJ23</accession>
<evidence type="ECO:0000256" key="1">
    <source>
        <dbReference type="SAM" id="SignalP"/>
    </source>
</evidence>
<feature type="signal peptide" evidence="1">
    <location>
        <begin position="1"/>
        <end position="17"/>
    </location>
</feature>
<sequence length="138" mass="15811">MPFYTVLLIWMISQSHAVYPNGTYKGEVTNPYLYIDFTFHDPPGAYVNMEVTCNATKRPASSTVGIEADPDFEESVFHVTEDDLEDIEMMINDLNTICPERSYSTDDFTMFIEVDEGTSYNVVVERELIKIQKQSQTI</sequence>
<name>A0A7J6MJ23_PERCH</name>
<organism evidence="2 3">
    <name type="scientific">Perkinsus chesapeaki</name>
    <name type="common">Clam parasite</name>
    <name type="synonym">Perkinsus andrewsi</name>
    <dbReference type="NCBI Taxonomy" id="330153"/>
    <lineage>
        <taxon>Eukaryota</taxon>
        <taxon>Sar</taxon>
        <taxon>Alveolata</taxon>
        <taxon>Perkinsozoa</taxon>
        <taxon>Perkinsea</taxon>
        <taxon>Perkinsida</taxon>
        <taxon>Perkinsidae</taxon>
        <taxon>Perkinsus</taxon>
    </lineage>
</organism>
<dbReference type="Proteomes" id="UP000591131">
    <property type="component" value="Unassembled WGS sequence"/>
</dbReference>
<evidence type="ECO:0000313" key="2">
    <source>
        <dbReference type="EMBL" id="KAF4671543.1"/>
    </source>
</evidence>
<dbReference type="AlphaFoldDB" id="A0A7J6MJ23"/>
<dbReference type="EMBL" id="JAAPAO010000135">
    <property type="protein sequence ID" value="KAF4671543.1"/>
    <property type="molecule type" value="Genomic_DNA"/>
</dbReference>
<reference evidence="2 3" key="1">
    <citation type="submission" date="2020-04" db="EMBL/GenBank/DDBJ databases">
        <title>Perkinsus chesapeaki whole genome sequence.</title>
        <authorList>
            <person name="Bogema D.R."/>
        </authorList>
    </citation>
    <scope>NUCLEOTIDE SEQUENCE [LARGE SCALE GENOMIC DNA]</scope>
    <source>
        <strain evidence="2">ATCC PRA-425</strain>
    </source>
</reference>
<keyword evidence="1" id="KW-0732">Signal</keyword>
<evidence type="ECO:0000313" key="3">
    <source>
        <dbReference type="Proteomes" id="UP000591131"/>
    </source>
</evidence>
<protein>
    <submittedName>
        <fullName evidence="2">Uncharacterized protein</fullName>
    </submittedName>
</protein>
<gene>
    <name evidence="2" type="ORF">FOL47_001467</name>
</gene>
<keyword evidence="3" id="KW-1185">Reference proteome</keyword>
<comment type="caution">
    <text evidence="2">The sequence shown here is derived from an EMBL/GenBank/DDBJ whole genome shotgun (WGS) entry which is preliminary data.</text>
</comment>